<feature type="compositionally biased region" description="Basic and acidic residues" evidence="1">
    <location>
        <begin position="22"/>
        <end position="32"/>
    </location>
</feature>
<gene>
    <name evidence="2" type="ORF">HAX54_044963</name>
</gene>
<protein>
    <submittedName>
        <fullName evidence="2">Uncharacterized protein</fullName>
    </submittedName>
</protein>
<name>A0ABS8SPR4_DATST</name>
<dbReference type="Proteomes" id="UP000823775">
    <property type="component" value="Unassembled WGS sequence"/>
</dbReference>
<proteinExistence type="predicted"/>
<evidence type="ECO:0000256" key="1">
    <source>
        <dbReference type="SAM" id="MobiDB-lite"/>
    </source>
</evidence>
<feature type="region of interest" description="Disordered" evidence="1">
    <location>
        <begin position="1"/>
        <end position="44"/>
    </location>
</feature>
<keyword evidence="3" id="KW-1185">Reference proteome</keyword>
<evidence type="ECO:0000313" key="2">
    <source>
        <dbReference type="EMBL" id="MCD7460994.1"/>
    </source>
</evidence>
<reference evidence="2 3" key="1">
    <citation type="journal article" date="2021" name="BMC Genomics">
        <title>Datura genome reveals duplications of psychoactive alkaloid biosynthetic genes and high mutation rate following tissue culture.</title>
        <authorList>
            <person name="Rajewski A."/>
            <person name="Carter-House D."/>
            <person name="Stajich J."/>
            <person name="Litt A."/>
        </authorList>
    </citation>
    <scope>NUCLEOTIDE SEQUENCE [LARGE SCALE GENOMIC DNA]</scope>
    <source>
        <strain evidence="2">AR-01</strain>
    </source>
</reference>
<evidence type="ECO:0000313" key="3">
    <source>
        <dbReference type="Proteomes" id="UP000823775"/>
    </source>
</evidence>
<comment type="caution">
    <text evidence="2">The sequence shown here is derived from an EMBL/GenBank/DDBJ whole genome shotgun (WGS) entry which is preliminary data.</text>
</comment>
<feature type="compositionally biased region" description="Polar residues" evidence="1">
    <location>
        <begin position="1"/>
        <end position="18"/>
    </location>
</feature>
<sequence length="69" mass="7913">GYFKTSAQVIKTNSSASTPKCAESHEFEERGTNHKNFGQKTEQTDRKCKMRLVLPTMMQTSEWKKSVTK</sequence>
<feature type="non-terminal residue" evidence="2">
    <location>
        <position position="69"/>
    </location>
</feature>
<accession>A0ABS8SPR4</accession>
<organism evidence="2 3">
    <name type="scientific">Datura stramonium</name>
    <name type="common">Jimsonweed</name>
    <name type="synonym">Common thornapple</name>
    <dbReference type="NCBI Taxonomy" id="4076"/>
    <lineage>
        <taxon>Eukaryota</taxon>
        <taxon>Viridiplantae</taxon>
        <taxon>Streptophyta</taxon>
        <taxon>Embryophyta</taxon>
        <taxon>Tracheophyta</taxon>
        <taxon>Spermatophyta</taxon>
        <taxon>Magnoliopsida</taxon>
        <taxon>eudicotyledons</taxon>
        <taxon>Gunneridae</taxon>
        <taxon>Pentapetalae</taxon>
        <taxon>asterids</taxon>
        <taxon>lamiids</taxon>
        <taxon>Solanales</taxon>
        <taxon>Solanaceae</taxon>
        <taxon>Solanoideae</taxon>
        <taxon>Datureae</taxon>
        <taxon>Datura</taxon>
    </lineage>
</organism>
<feature type="non-terminal residue" evidence="2">
    <location>
        <position position="1"/>
    </location>
</feature>
<dbReference type="EMBL" id="JACEIK010000692">
    <property type="protein sequence ID" value="MCD7460994.1"/>
    <property type="molecule type" value="Genomic_DNA"/>
</dbReference>